<gene>
    <name evidence="1" type="ORF">GLOIN_2v1880292</name>
</gene>
<accession>A0A2P4PK76</accession>
<dbReference type="AlphaFoldDB" id="A0A2P4PK76"/>
<name>A0A2P4PK76_RHIID</name>
<organism evidence="1 2">
    <name type="scientific">Rhizophagus irregularis (strain DAOM 181602 / DAOM 197198 / MUCL 43194)</name>
    <name type="common">Arbuscular mycorrhizal fungus</name>
    <name type="synonym">Glomus intraradices</name>
    <dbReference type="NCBI Taxonomy" id="747089"/>
    <lineage>
        <taxon>Eukaryota</taxon>
        <taxon>Fungi</taxon>
        <taxon>Fungi incertae sedis</taxon>
        <taxon>Mucoromycota</taxon>
        <taxon>Glomeromycotina</taxon>
        <taxon>Glomeromycetes</taxon>
        <taxon>Glomerales</taxon>
        <taxon>Glomeraceae</taxon>
        <taxon>Rhizophagus</taxon>
    </lineage>
</organism>
<reference evidence="1 2" key="2">
    <citation type="journal article" date="2018" name="New Phytol.">
        <title>High intraspecific genome diversity in the model arbuscular mycorrhizal symbiont Rhizophagus irregularis.</title>
        <authorList>
            <person name="Chen E.C.H."/>
            <person name="Morin E."/>
            <person name="Beaudet D."/>
            <person name="Noel J."/>
            <person name="Yildirir G."/>
            <person name="Ndikumana S."/>
            <person name="Charron P."/>
            <person name="St-Onge C."/>
            <person name="Giorgi J."/>
            <person name="Kruger M."/>
            <person name="Marton T."/>
            <person name="Ropars J."/>
            <person name="Grigoriev I.V."/>
            <person name="Hainaut M."/>
            <person name="Henrissat B."/>
            <person name="Roux C."/>
            <person name="Martin F."/>
            <person name="Corradi N."/>
        </authorList>
    </citation>
    <scope>NUCLEOTIDE SEQUENCE [LARGE SCALE GENOMIC DNA]</scope>
    <source>
        <strain evidence="1 2">DAOM 197198</strain>
    </source>
</reference>
<dbReference type="VEuPathDB" id="FungiDB:RhiirFUN_026014"/>
<protein>
    <submittedName>
        <fullName evidence="1">Uncharacterized protein</fullName>
    </submittedName>
</protein>
<evidence type="ECO:0000313" key="2">
    <source>
        <dbReference type="Proteomes" id="UP000018888"/>
    </source>
</evidence>
<evidence type="ECO:0000313" key="1">
    <source>
        <dbReference type="EMBL" id="POG65812.1"/>
    </source>
</evidence>
<dbReference type="Proteomes" id="UP000018888">
    <property type="component" value="Unassembled WGS sequence"/>
</dbReference>
<proteinExistence type="predicted"/>
<dbReference type="EMBL" id="AUPC02000205">
    <property type="protein sequence ID" value="POG65812.1"/>
    <property type="molecule type" value="Genomic_DNA"/>
</dbReference>
<comment type="caution">
    <text evidence="1">The sequence shown here is derived from an EMBL/GenBank/DDBJ whole genome shotgun (WGS) entry which is preliminary data.</text>
</comment>
<sequence length="353" mass="42910">MNEMKIDNINSYEKEIKYKEPLIRQVNHGPFSDDEKNYIYEWANNRTKNCDAIRWEFLQIEIQNNFVSQGPFSDSEKDYIYKWVNSQKDCDVIRWEFLQRKIQEIFGIFRLRNDLKYQWNRKRRQISRQCGNTKVLSTLNEVDERTPQSNLTEKIDPPVCKVNHDPFSYSEKSYIYEDCDVIRWELLQSEIQRKYGKLRNALKSKWNQKMIYLNYLEPLINQVNHGPFTDSEKNYIYEWVSRQNDCDVIRWELLQYEIQKEYGKFRLRNNLKYQWNCTRRQISRQHILSTLNEVDERTPQSNLTEEKINCMDPLVCKVNHDPFSDSEKSYIYEDCDVIRWDEMVLNSNGIEKI</sequence>
<keyword evidence="2" id="KW-1185">Reference proteome</keyword>
<dbReference type="VEuPathDB" id="FungiDB:RhiirFUN_026027"/>
<reference evidence="1 2" key="1">
    <citation type="journal article" date="2013" name="Proc. Natl. Acad. Sci. U.S.A.">
        <title>Genome of an arbuscular mycorrhizal fungus provides insight into the oldest plant symbiosis.</title>
        <authorList>
            <person name="Tisserant E."/>
            <person name="Malbreil M."/>
            <person name="Kuo A."/>
            <person name="Kohler A."/>
            <person name="Symeonidi A."/>
            <person name="Balestrini R."/>
            <person name="Charron P."/>
            <person name="Duensing N."/>
            <person name="Frei Dit Frey N."/>
            <person name="Gianinazzi-Pearson V."/>
            <person name="Gilbert L.B."/>
            <person name="Handa Y."/>
            <person name="Herr J.R."/>
            <person name="Hijri M."/>
            <person name="Koul R."/>
            <person name="Kawaguchi M."/>
            <person name="Krajinski F."/>
            <person name="Lammers P.J."/>
            <person name="Masclaux F.G."/>
            <person name="Murat C."/>
            <person name="Morin E."/>
            <person name="Ndikumana S."/>
            <person name="Pagni M."/>
            <person name="Petitpierre D."/>
            <person name="Requena N."/>
            <person name="Rosikiewicz P."/>
            <person name="Riley R."/>
            <person name="Saito K."/>
            <person name="San Clemente H."/>
            <person name="Shapiro H."/>
            <person name="van Tuinen D."/>
            <person name="Becard G."/>
            <person name="Bonfante P."/>
            <person name="Paszkowski U."/>
            <person name="Shachar-Hill Y.Y."/>
            <person name="Tuskan G.A."/>
            <person name="Young P.W."/>
            <person name="Sanders I.R."/>
            <person name="Henrissat B."/>
            <person name="Rensing S.A."/>
            <person name="Grigoriev I.V."/>
            <person name="Corradi N."/>
            <person name="Roux C."/>
            <person name="Martin F."/>
        </authorList>
    </citation>
    <scope>NUCLEOTIDE SEQUENCE [LARGE SCALE GENOMIC DNA]</scope>
    <source>
        <strain evidence="1 2">DAOM 197198</strain>
    </source>
</reference>